<evidence type="ECO:0000259" key="12">
    <source>
        <dbReference type="Pfam" id="PF00006"/>
    </source>
</evidence>
<dbReference type="EC" id="7.1.2.2" evidence="11"/>
<feature type="site" description="Required for activity" evidence="11">
    <location>
        <position position="363"/>
    </location>
</feature>
<comment type="subcellular location">
    <subcellularLocation>
        <location evidence="11">Cell membrane</location>
        <topology evidence="11">Peripheral membrane protein</topology>
    </subcellularLocation>
    <subcellularLocation>
        <location evidence="1">Membrane</location>
    </subcellularLocation>
</comment>
<evidence type="ECO:0000256" key="5">
    <source>
        <dbReference type="ARBA" id="ARBA00022840"/>
    </source>
</evidence>
<evidence type="ECO:0000256" key="11">
    <source>
        <dbReference type="HAMAP-Rule" id="MF_01346"/>
    </source>
</evidence>
<dbReference type="InterPro" id="IPR000793">
    <property type="entry name" value="ATP_synth_asu_C"/>
</dbReference>
<dbReference type="Pfam" id="PF00306">
    <property type="entry name" value="ATP-synt_ab_C"/>
    <property type="match status" value="1"/>
</dbReference>
<dbReference type="Gene3D" id="3.40.50.300">
    <property type="entry name" value="P-loop containing nucleotide triphosphate hydrolases"/>
    <property type="match status" value="1"/>
</dbReference>
<dbReference type="STRING" id="1805209.AUJ73_01905"/>
<feature type="domain" description="ATP synthase alpha subunit C-terminal" evidence="13">
    <location>
        <begin position="372"/>
        <end position="497"/>
    </location>
</feature>
<sequence>MVNKSDNKITAEILNRLKAYSSKIDIGYTGFVHEIADGIAKVKGLKEISYSELVEFSNGVLGVAINLEEDLVGIIVLGDYLDIKEGDRVKVTGRLLSIGVGNNLIGRVINPLGDAIDGKGEITNKKYYPIEKIAPSVTKRQPVNTPLQTGLKCIDSMIPIGRGQRELIIGDRGTGKTAIAIDTIINQKDQNVICIYVSIGQKTSRLAQIIDVLEKNGALEHTIVVAANASDPASLQYIAPYTGTAIGEYFMDQGKDVLVIHDDLTKHAWAYRQIALILRRPSGREAYPGDIFYLHSRLLERACRLSDKNGGGSLTALPIIETQAGDLSAYIPTNVISITDGQIFLESDLFYSGIRPAVNVGVSVSRVGGNAQIKAMKQVAGTLRLDLAQYRSLAAFVQFASDLDEKTKAQIERGARMVELLKQGQYATMSVEKQVILLFAGVNGYLDDVSISKISEFEAKYLEYMETVHNKLVQKIKKEKKLTEDIISELKNAITDFKKSF</sequence>
<dbReference type="InterPro" id="IPR036121">
    <property type="entry name" value="ATPase_F1/V1/A1_a/bsu_N_sf"/>
</dbReference>
<dbReference type="HAMAP" id="MF_01346">
    <property type="entry name" value="ATP_synth_alpha_bact"/>
    <property type="match status" value="1"/>
</dbReference>
<dbReference type="Pfam" id="PF00006">
    <property type="entry name" value="ATP-synt_ab"/>
    <property type="match status" value="1"/>
</dbReference>
<comment type="caution">
    <text evidence="15">The sequence shown here is derived from an EMBL/GenBank/DDBJ whole genome shotgun (WGS) entry which is preliminary data.</text>
</comment>
<evidence type="ECO:0000256" key="9">
    <source>
        <dbReference type="ARBA" id="ARBA00023196"/>
    </source>
</evidence>
<dbReference type="NCBIfam" id="TIGR00962">
    <property type="entry name" value="atpA"/>
    <property type="match status" value="1"/>
</dbReference>
<dbReference type="InterPro" id="IPR027417">
    <property type="entry name" value="P-loop_NTPase"/>
</dbReference>
<keyword evidence="10 11" id="KW-0066">ATP synthesis</keyword>
<dbReference type="Gene3D" id="2.40.30.20">
    <property type="match status" value="1"/>
</dbReference>
<keyword evidence="11" id="KW-0375">Hydrogen ion transport</keyword>
<feature type="domain" description="ATPase F1/V1/A1 complex alpha/beta subunit N-terminal" evidence="14">
    <location>
        <begin position="30"/>
        <end position="93"/>
    </location>
</feature>
<keyword evidence="5 11" id="KW-0067">ATP-binding</keyword>
<evidence type="ECO:0000256" key="1">
    <source>
        <dbReference type="ARBA" id="ARBA00004370"/>
    </source>
</evidence>
<dbReference type="InterPro" id="IPR000194">
    <property type="entry name" value="ATPase_F1/V1/A1_a/bsu_nucl-bd"/>
</dbReference>
<dbReference type="InterPro" id="IPR020003">
    <property type="entry name" value="ATPase_a/bsu_AS"/>
</dbReference>
<evidence type="ECO:0000259" key="13">
    <source>
        <dbReference type="Pfam" id="PF00306"/>
    </source>
</evidence>
<dbReference type="Gene3D" id="1.20.150.20">
    <property type="entry name" value="ATP synthase alpha/beta chain, C-terminal domain"/>
    <property type="match status" value="1"/>
</dbReference>
<accession>A0A1J4TW79</accession>
<dbReference type="CDD" id="cd18116">
    <property type="entry name" value="ATP-synt_F1_alpha_N"/>
    <property type="match status" value="1"/>
</dbReference>
<dbReference type="GO" id="GO:0005524">
    <property type="term" value="F:ATP binding"/>
    <property type="evidence" value="ECO:0007669"/>
    <property type="project" value="UniProtKB-UniRule"/>
</dbReference>
<dbReference type="GO" id="GO:0043531">
    <property type="term" value="F:ADP binding"/>
    <property type="evidence" value="ECO:0007669"/>
    <property type="project" value="TreeGrafter"/>
</dbReference>
<evidence type="ECO:0000256" key="7">
    <source>
        <dbReference type="ARBA" id="ARBA00023065"/>
    </source>
</evidence>
<dbReference type="SUPFAM" id="SSF52540">
    <property type="entry name" value="P-loop containing nucleoside triphosphate hydrolases"/>
    <property type="match status" value="1"/>
</dbReference>
<keyword evidence="8 11" id="KW-0472">Membrane</keyword>
<dbReference type="CDD" id="cd18113">
    <property type="entry name" value="ATP-synt_F1_alpha_C"/>
    <property type="match status" value="1"/>
</dbReference>
<dbReference type="AlphaFoldDB" id="A0A1J4TW79"/>
<proteinExistence type="inferred from homology"/>
<comment type="similarity">
    <text evidence="2 11">Belongs to the ATPase alpha/beta chains family.</text>
</comment>
<dbReference type="FunFam" id="3.40.50.300:FF:000002">
    <property type="entry name" value="ATP synthase subunit alpha"/>
    <property type="match status" value="1"/>
</dbReference>
<dbReference type="PANTHER" id="PTHR48082:SF2">
    <property type="entry name" value="ATP SYNTHASE SUBUNIT ALPHA, MITOCHONDRIAL"/>
    <property type="match status" value="1"/>
</dbReference>
<feature type="domain" description="ATPase F1/V1/A1 complex alpha/beta subunit nucleotide-binding" evidence="12">
    <location>
        <begin position="150"/>
        <end position="365"/>
    </location>
</feature>
<evidence type="ECO:0000259" key="14">
    <source>
        <dbReference type="Pfam" id="PF02874"/>
    </source>
</evidence>
<keyword evidence="11" id="KW-1003">Cell membrane</keyword>
<feature type="binding site" evidence="11">
    <location>
        <begin position="170"/>
        <end position="177"/>
    </location>
    <ligand>
        <name>ATP</name>
        <dbReference type="ChEBI" id="CHEBI:30616"/>
    </ligand>
</feature>
<dbReference type="PIRSF" id="PIRSF039088">
    <property type="entry name" value="F_ATPase_subunit_alpha"/>
    <property type="match status" value="1"/>
</dbReference>
<evidence type="ECO:0000256" key="4">
    <source>
        <dbReference type="ARBA" id="ARBA00022741"/>
    </source>
</evidence>
<evidence type="ECO:0000256" key="8">
    <source>
        <dbReference type="ARBA" id="ARBA00023136"/>
    </source>
</evidence>
<evidence type="ECO:0000313" key="15">
    <source>
        <dbReference type="EMBL" id="OIO14686.1"/>
    </source>
</evidence>
<dbReference type="GO" id="GO:0005886">
    <property type="term" value="C:plasma membrane"/>
    <property type="evidence" value="ECO:0007669"/>
    <property type="project" value="UniProtKB-SubCell"/>
</dbReference>
<keyword evidence="4 11" id="KW-0547">Nucleotide-binding</keyword>
<dbReference type="InterPro" id="IPR004100">
    <property type="entry name" value="ATPase_F1/V1/A1_a/bsu_N"/>
</dbReference>
<name>A0A1J4TW79_9BACT</name>
<dbReference type="FunFam" id="1.20.150.20:FF:000001">
    <property type="entry name" value="ATP synthase subunit alpha"/>
    <property type="match status" value="1"/>
</dbReference>
<dbReference type="Proteomes" id="UP000183120">
    <property type="component" value="Unassembled WGS sequence"/>
</dbReference>
<comment type="function">
    <text evidence="11">Produces ATP from ADP in the presence of a proton gradient across the membrane. The alpha chain is a regulatory subunit.</text>
</comment>
<evidence type="ECO:0000256" key="2">
    <source>
        <dbReference type="ARBA" id="ARBA00008936"/>
    </source>
</evidence>
<dbReference type="InterPro" id="IPR038376">
    <property type="entry name" value="ATP_synth_asu_C_sf"/>
</dbReference>
<keyword evidence="3 11" id="KW-0813">Transport</keyword>
<dbReference type="InterPro" id="IPR023366">
    <property type="entry name" value="ATP_synth_asu-like_sf"/>
</dbReference>
<organism evidence="15 16">
    <name type="scientific">Candidatus Gottesmanbacteria bacterium CG1_02_37_22</name>
    <dbReference type="NCBI Taxonomy" id="1805209"/>
    <lineage>
        <taxon>Bacteria</taxon>
        <taxon>Candidatus Gottesmaniibacteriota</taxon>
    </lineage>
</organism>
<dbReference type="SUPFAM" id="SSF50615">
    <property type="entry name" value="N-terminal domain of alpha and beta subunits of F1 ATP synthase"/>
    <property type="match status" value="1"/>
</dbReference>
<comment type="catalytic activity">
    <reaction evidence="11">
        <text>ATP + H2O + 4 H(+)(in) = ADP + phosphate + 5 H(+)(out)</text>
        <dbReference type="Rhea" id="RHEA:57720"/>
        <dbReference type="ChEBI" id="CHEBI:15377"/>
        <dbReference type="ChEBI" id="CHEBI:15378"/>
        <dbReference type="ChEBI" id="CHEBI:30616"/>
        <dbReference type="ChEBI" id="CHEBI:43474"/>
        <dbReference type="ChEBI" id="CHEBI:456216"/>
        <dbReference type="EC" id="7.1.2.2"/>
    </reaction>
</comment>
<dbReference type="InterPro" id="IPR033732">
    <property type="entry name" value="ATP_synth_F1_a_nt-bd_dom"/>
</dbReference>
<dbReference type="GO" id="GO:0045259">
    <property type="term" value="C:proton-transporting ATP synthase complex"/>
    <property type="evidence" value="ECO:0007669"/>
    <property type="project" value="UniProtKB-KW"/>
</dbReference>
<reference evidence="15 16" key="1">
    <citation type="journal article" date="2016" name="Environ. Microbiol.">
        <title>Genomic resolution of a cold subsurface aquifer community provides metabolic insights for novel microbes adapted to high CO concentrations.</title>
        <authorList>
            <person name="Probst A.J."/>
            <person name="Castelle C.J."/>
            <person name="Singh A."/>
            <person name="Brown C.T."/>
            <person name="Anantharaman K."/>
            <person name="Sharon I."/>
            <person name="Hug L.A."/>
            <person name="Burstein D."/>
            <person name="Emerson J.B."/>
            <person name="Thomas B.C."/>
            <person name="Banfield J.F."/>
        </authorList>
    </citation>
    <scope>NUCLEOTIDE SEQUENCE [LARGE SCALE GENOMIC DNA]</scope>
    <source>
        <strain evidence="15">CG1_02_37_22</strain>
    </source>
</reference>
<dbReference type="EMBL" id="MNUY01000028">
    <property type="protein sequence ID" value="OIO14686.1"/>
    <property type="molecule type" value="Genomic_DNA"/>
</dbReference>
<dbReference type="PANTHER" id="PTHR48082">
    <property type="entry name" value="ATP SYNTHASE SUBUNIT ALPHA, MITOCHONDRIAL"/>
    <property type="match status" value="1"/>
</dbReference>
<evidence type="ECO:0000256" key="3">
    <source>
        <dbReference type="ARBA" id="ARBA00022448"/>
    </source>
</evidence>
<evidence type="ECO:0000256" key="6">
    <source>
        <dbReference type="ARBA" id="ARBA00022967"/>
    </source>
</evidence>
<dbReference type="CDD" id="cd01132">
    <property type="entry name" value="F1-ATPase_alpha_CD"/>
    <property type="match status" value="1"/>
</dbReference>
<dbReference type="SUPFAM" id="SSF47917">
    <property type="entry name" value="C-terminal domain of alpha and beta subunits of F1 ATP synthase"/>
    <property type="match status" value="1"/>
</dbReference>
<keyword evidence="6 11" id="KW-1278">Translocase</keyword>
<dbReference type="InterPro" id="IPR005294">
    <property type="entry name" value="ATP_synth_F1_asu"/>
</dbReference>
<dbReference type="NCBIfam" id="NF009884">
    <property type="entry name" value="PRK13343.1"/>
    <property type="match status" value="1"/>
</dbReference>
<keyword evidence="7 11" id="KW-0406">Ion transport</keyword>
<dbReference type="PROSITE" id="PS00152">
    <property type="entry name" value="ATPASE_ALPHA_BETA"/>
    <property type="match status" value="1"/>
</dbReference>
<gene>
    <name evidence="11" type="primary">atpA</name>
    <name evidence="15" type="ORF">AUJ73_01905</name>
</gene>
<protein>
    <recommendedName>
        <fullName evidence="11">ATP synthase subunit alpha</fullName>
        <ecNumber evidence="11">7.1.2.2</ecNumber>
    </recommendedName>
    <alternativeName>
        <fullName evidence="11">ATP synthase F1 sector subunit alpha</fullName>
    </alternativeName>
    <alternativeName>
        <fullName evidence="11">F-ATPase subunit alpha</fullName>
    </alternativeName>
</protein>
<evidence type="ECO:0000313" key="16">
    <source>
        <dbReference type="Proteomes" id="UP000183120"/>
    </source>
</evidence>
<evidence type="ECO:0000256" key="10">
    <source>
        <dbReference type="ARBA" id="ARBA00023310"/>
    </source>
</evidence>
<keyword evidence="9 11" id="KW-0139">CF(1)</keyword>
<dbReference type="Pfam" id="PF02874">
    <property type="entry name" value="ATP-synt_ab_N"/>
    <property type="match status" value="1"/>
</dbReference>
<dbReference type="GO" id="GO:0046933">
    <property type="term" value="F:proton-transporting ATP synthase activity, rotational mechanism"/>
    <property type="evidence" value="ECO:0007669"/>
    <property type="project" value="UniProtKB-UniRule"/>
</dbReference>